<feature type="region of interest" description="Disordered" evidence="1">
    <location>
        <begin position="113"/>
        <end position="138"/>
    </location>
</feature>
<sequence>MSLLHIERRKRLISNESQHGQQRIRTCVWQKAVAVAAFEVDKWFGPLGMESYKTVYASLDETDPIIESSGKDVTTTADLSQWQELKQEGDQVQFVDTSGGTLSEAPVLYIDGGDTLAKGNDPSRSRKRQRPVSPMASMQPATVSLSNFQMTWAHGSMNDAVVSDPFSVAHGAQGMPNYWVFLRSLNLSFSFDASHTNSIVTRLREKGYDSVLALSYANADDLVEAGIEGTADQNAIYASAQNLVRTRQYPRPPSLNSSIAVSRWLMLGGIPSERAVKYAAMLQHQGYDDLEQLCDLLHDEAALRVFAPGHRQVVTHFLNELQYPQYARPNTVYAGASVQPIQSYNSEASDEFSSVLFGELLPGATDDFPMSPLTPQPTAQRMTYAQNQAMSNYTRDTNAQSMSFTQMMGSTADLPVSSGVGAPSPGGVSVTQRPVRPSRTMSDLEVRLLYEAVNLKGKVNPCRKNRKVDWSVIATNGMGDPRFTVLAQYTAEELEENYARHHELPAHTTSRNSEWTTELVDLLWEVSQDARCKSGTKTMWEQIAKGRTGVDRYLPLAKFSNSQLRSRYRTEFGDKRPQSRRALKEQKNRRAAASGPI</sequence>
<feature type="region of interest" description="Disordered" evidence="1">
    <location>
        <begin position="571"/>
        <end position="597"/>
    </location>
</feature>
<accession>A0A8K1FPY0</accession>
<feature type="compositionally biased region" description="Basic and acidic residues" evidence="1">
    <location>
        <begin position="571"/>
        <end position="588"/>
    </location>
</feature>
<dbReference type="EMBL" id="SPLM01000005">
    <property type="protein sequence ID" value="TMW67367.1"/>
    <property type="molecule type" value="Genomic_DNA"/>
</dbReference>
<dbReference type="Proteomes" id="UP000794436">
    <property type="component" value="Unassembled WGS sequence"/>
</dbReference>
<protein>
    <submittedName>
        <fullName evidence="2">Uncharacterized protein</fullName>
    </submittedName>
</protein>
<dbReference type="OrthoDB" id="159797at2759"/>
<proteinExistence type="predicted"/>
<dbReference type="AlphaFoldDB" id="A0A8K1FPY0"/>
<reference evidence="2" key="1">
    <citation type="submission" date="2019-03" db="EMBL/GenBank/DDBJ databases">
        <title>Long read genome sequence of the mycoparasitic Pythium oligandrum ATCC 38472 isolated from sugarbeet rhizosphere.</title>
        <authorList>
            <person name="Gaulin E."/>
        </authorList>
    </citation>
    <scope>NUCLEOTIDE SEQUENCE</scope>
    <source>
        <strain evidence="2">ATCC 38472_TT</strain>
    </source>
</reference>
<organism evidence="2 3">
    <name type="scientific">Pythium oligandrum</name>
    <name type="common">Mycoparasitic fungus</name>
    <dbReference type="NCBI Taxonomy" id="41045"/>
    <lineage>
        <taxon>Eukaryota</taxon>
        <taxon>Sar</taxon>
        <taxon>Stramenopiles</taxon>
        <taxon>Oomycota</taxon>
        <taxon>Peronosporomycetes</taxon>
        <taxon>Pythiales</taxon>
        <taxon>Pythiaceae</taxon>
        <taxon>Pythium</taxon>
    </lineage>
</organism>
<name>A0A8K1FPY0_PYTOL</name>
<evidence type="ECO:0000313" key="3">
    <source>
        <dbReference type="Proteomes" id="UP000794436"/>
    </source>
</evidence>
<evidence type="ECO:0000313" key="2">
    <source>
        <dbReference type="EMBL" id="TMW67367.1"/>
    </source>
</evidence>
<gene>
    <name evidence="2" type="ORF">Poli38472_012483</name>
</gene>
<evidence type="ECO:0000256" key="1">
    <source>
        <dbReference type="SAM" id="MobiDB-lite"/>
    </source>
</evidence>
<comment type="caution">
    <text evidence="2">The sequence shown here is derived from an EMBL/GenBank/DDBJ whole genome shotgun (WGS) entry which is preliminary data.</text>
</comment>
<keyword evidence="3" id="KW-1185">Reference proteome</keyword>